<evidence type="ECO:0000313" key="2">
    <source>
        <dbReference type="Proteomes" id="UP001387364"/>
    </source>
</evidence>
<sequence length="111" mass="12789">METEKRYSEMTEFELKQEISRLKEKARKAEQLGIVNEFAVLERKAVMAEAYLLNPDDFEPGKIYEIIGAPGSYFKIDYMNGVFAWGYRLGGNGQEEGLPISMLKETKRLEN</sequence>
<dbReference type="Pfam" id="PF08838">
    <property type="entry name" value="DUF1811"/>
    <property type="match status" value="1"/>
</dbReference>
<dbReference type="Gene3D" id="1.10.287.880">
    <property type="entry name" value="Hypothetical protein YfhH domain"/>
    <property type="match status" value="1"/>
</dbReference>
<dbReference type="Gene3D" id="2.30.30.340">
    <property type="entry name" value="Hypothetical protein YfhH like domains"/>
    <property type="match status" value="1"/>
</dbReference>
<dbReference type="EMBL" id="CP147404">
    <property type="protein sequence ID" value="WXB93849.1"/>
    <property type="molecule type" value="Genomic_DNA"/>
</dbReference>
<evidence type="ECO:0000313" key="1">
    <source>
        <dbReference type="EMBL" id="WXB93849.1"/>
    </source>
</evidence>
<dbReference type="InterPro" id="IPR014938">
    <property type="entry name" value="YfhH-like"/>
</dbReference>
<dbReference type="RefSeq" id="WP_338753373.1">
    <property type="nucleotide sequence ID" value="NZ_CP147404.1"/>
</dbReference>
<dbReference type="SUPFAM" id="SSF101697">
    <property type="entry name" value="Hypothetical protein YfhH"/>
    <property type="match status" value="1"/>
</dbReference>
<protein>
    <submittedName>
        <fullName evidence="1">YfhH family protein</fullName>
    </submittedName>
</protein>
<gene>
    <name evidence="1" type="ORF">WDJ61_04160</name>
</gene>
<proteinExistence type="predicted"/>
<keyword evidence="2" id="KW-1185">Reference proteome</keyword>
<dbReference type="Proteomes" id="UP001387364">
    <property type="component" value="Chromosome"/>
</dbReference>
<name>A0ABZ2N7Z2_9BACI</name>
<dbReference type="InterPro" id="IPR036289">
    <property type="entry name" value="YfhH"/>
</dbReference>
<organism evidence="1 2">
    <name type="scientific">Bacillus kandeliae</name>
    <dbReference type="NCBI Taxonomy" id="3129297"/>
    <lineage>
        <taxon>Bacteria</taxon>
        <taxon>Bacillati</taxon>
        <taxon>Bacillota</taxon>
        <taxon>Bacilli</taxon>
        <taxon>Bacillales</taxon>
        <taxon>Bacillaceae</taxon>
        <taxon>Bacillus</taxon>
    </lineage>
</organism>
<reference evidence="1 2" key="1">
    <citation type="submission" date="2024-02" db="EMBL/GenBank/DDBJ databases">
        <title>Seven novel Bacillus-like species.</title>
        <authorList>
            <person name="Liu G."/>
        </authorList>
    </citation>
    <scope>NUCLEOTIDE SEQUENCE [LARGE SCALE GENOMIC DNA]</scope>
    <source>
        <strain evidence="1 2">FJAT-52991</strain>
    </source>
</reference>
<accession>A0ABZ2N7Z2</accession>